<keyword evidence="4" id="KW-1185">Reference proteome</keyword>
<dbReference type="STRING" id="484019.THA_856"/>
<reference evidence="3 4" key="1">
    <citation type="journal article" date="2009" name="J. Bacteriol.">
        <title>The genome of Thermosipho africanus TCF52B: lateral genetic connections to the Firmicutes and Archaea.</title>
        <authorList>
            <person name="Nesboe C.L."/>
            <person name="Bapteste E."/>
            <person name="Curtis B."/>
            <person name="Dahle H."/>
            <person name="Lopez P."/>
            <person name="Macleod D."/>
            <person name="Dlutek M."/>
            <person name="Bowman S."/>
            <person name="Zhaxybayeva O."/>
            <person name="Birkeland N.-K."/>
            <person name="Doolittle W.F."/>
        </authorList>
    </citation>
    <scope>NUCLEOTIDE SEQUENCE [LARGE SCALE GENOMIC DNA]</scope>
    <source>
        <strain evidence="3 4">TCF52B</strain>
    </source>
</reference>
<dbReference type="KEGG" id="taf:THA_856"/>
<feature type="domain" description="CRISPR type III-associated protein" evidence="2">
    <location>
        <begin position="16"/>
        <end position="349"/>
    </location>
</feature>
<dbReference type="Proteomes" id="UP000002453">
    <property type="component" value="Chromosome"/>
</dbReference>
<sequence>MVDHMLVTNKRIFAQAMDPIYIGTGGYNIGRVDNTIVRDPITNIPKIPGSSLAGTWRYYSALELVSRVKDYQPSFKDIKSINGENFSSKLKNAKWKNDFPFGEHDWESYPGNKVARIKCAGQDDLPNKSIDDIEEETGHCGHCIVCKSFGFSKKDISMQGLVFFSDLKILLYPVFTMQGTKWITSEGLLKEAGVLDSTKENNVNELVYYVITNEDDKVGHINLGWLYFPYKKVETNIDLSLLEGAISLSDIVIVPENLISQIINSNLEVRTSVSINPITGAAKEGALFTSEAIPRGTIFYGEIRFFDRSKLIEDLPLKEFVFKMLEDSKKYYETLGVGGMTTRGFGRMKVLTKLNKSNGGDSNEKS</sequence>
<organism evidence="3 4">
    <name type="scientific">Thermosipho africanus (strain TCF52B)</name>
    <dbReference type="NCBI Taxonomy" id="484019"/>
    <lineage>
        <taxon>Bacteria</taxon>
        <taxon>Thermotogati</taxon>
        <taxon>Thermotogota</taxon>
        <taxon>Thermotogae</taxon>
        <taxon>Thermotogales</taxon>
        <taxon>Fervidobacteriaceae</taxon>
        <taxon>Thermosipho</taxon>
    </lineage>
</organism>
<dbReference type="Pfam" id="PF03787">
    <property type="entry name" value="RAMPs"/>
    <property type="match status" value="1"/>
</dbReference>
<evidence type="ECO:0000313" key="4">
    <source>
        <dbReference type="Proteomes" id="UP000002453"/>
    </source>
</evidence>
<evidence type="ECO:0000259" key="2">
    <source>
        <dbReference type="Pfam" id="PF03787"/>
    </source>
</evidence>
<dbReference type="InterPro" id="IPR005537">
    <property type="entry name" value="RAMP_III_fam"/>
</dbReference>
<evidence type="ECO:0000256" key="1">
    <source>
        <dbReference type="ARBA" id="ARBA00023118"/>
    </source>
</evidence>
<dbReference type="GO" id="GO:0051607">
    <property type="term" value="P:defense response to virus"/>
    <property type="evidence" value="ECO:0007669"/>
    <property type="project" value="UniProtKB-KW"/>
</dbReference>
<dbReference type="EMBL" id="CP001185">
    <property type="protein sequence ID" value="ACJ75316.1"/>
    <property type="molecule type" value="Genomic_DNA"/>
</dbReference>
<evidence type="ECO:0000313" key="3">
    <source>
        <dbReference type="EMBL" id="ACJ75316.1"/>
    </source>
</evidence>
<dbReference type="HOGENOM" id="CLU_047795_1_1_0"/>
<dbReference type="RefSeq" id="WP_012579836.1">
    <property type="nucleotide sequence ID" value="NC_011653.1"/>
</dbReference>
<name>B7IGV2_THEAB</name>
<accession>B7IGV2</accession>
<protein>
    <submittedName>
        <fullName evidence="3">Crispr-associated ramp protein</fullName>
    </submittedName>
</protein>
<gene>
    <name evidence="3" type="ordered locus">THA_856</name>
</gene>
<dbReference type="AlphaFoldDB" id="B7IGV2"/>
<keyword evidence="1" id="KW-0051">Antiviral defense</keyword>
<dbReference type="InterPro" id="IPR013410">
    <property type="entry name" value="CRISPR-assoc_RAMP_Cmr4"/>
</dbReference>
<proteinExistence type="predicted"/>
<dbReference type="eggNOG" id="COG1336">
    <property type="taxonomic scope" value="Bacteria"/>
</dbReference>
<dbReference type="PANTHER" id="PTHR36700">
    <property type="entry name" value="CRISPR SYSTEM CMR SUBUNIT CMR4"/>
    <property type="match status" value="1"/>
</dbReference>
<dbReference type="PANTHER" id="PTHR36700:SF1">
    <property type="entry name" value="CRISPR SYSTEM CMR SUBUNIT CMR4"/>
    <property type="match status" value="1"/>
</dbReference>